<organism evidence="1 2">
    <name type="scientific">Leptospira interrogans serovar Icterohaemorrhagiae str. Verdun HP</name>
    <dbReference type="NCBI Taxonomy" id="1049910"/>
    <lineage>
        <taxon>Bacteria</taxon>
        <taxon>Pseudomonadati</taxon>
        <taxon>Spirochaetota</taxon>
        <taxon>Spirochaetia</taxon>
        <taxon>Leptospirales</taxon>
        <taxon>Leptospiraceae</taxon>
        <taxon>Leptospira</taxon>
    </lineage>
</organism>
<gene>
    <name evidence="1" type="ORF">LEP1GSC116_4386</name>
</gene>
<name>M6S2M9_LEPIR</name>
<comment type="caution">
    <text evidence="1">The sequence shown here is derived from an EMBL/GenBank/DDBJ whole genome shotgun (WGS) entry which is preliminary data.</text>
</comment>
<reference evidence="1 2" key="1">
    <citation type="submission" date="2013-01" db="EMBL/GenBank/DDBJ databases">
        <authorList>
            <person name="Harkins D.M."/>
            <person name="Durkin A.S."/>
            <person name="Brinkac L.M."/>
            <person name="Haft D.H."/>
            <person name="Selengut J.D."/>
            <person name="Sanka R."/>
            <person name="DePew J."/>
            <person name="Purushe J."/>
            <person name="Picardeau M."/>
            <person name="Werts C."/>
            <person name="Goarant C."/>
            <person name="Vinetz J.M."/>
            <person name="Sutton G.G."/>
            <person name="Nierman W.C."/>
            <person name="Fouts D.E."/>
        </authorList>
    </citation>
    <scope>NUCLEOTIDE SEQUENCE [LARGE SCALE GENOMIC DNA]</scope>
    <source>
        <strain evidence="1 2">Verdun HP</strain>
    </source>
</reference>
<accession>M6S2M9</accession>
<sequence>MQTILVFFCLEFSCKAIVKKYTCSSSEYFLFTNGNRKIE</sequence>
<dbReference type="EMBL" id="AHNZ02000068">
    <property type="protein sequence ID" value="EMO07238.1"/>
    <property type="molecule type" value="Genomic_DNA"/>
</dbReference>
<evidence type="ECO:0000313" key="1">
    <source>
        <dbReference type="EMBL" id="EMO07238.1"/>
    </source>
</evidence>
<evidence type="ECO:0000313" key="2">
    <source>
        <dbReference type="Proteomes" id="UP000012092"/>
    </source>
</evidence>
<dbReference type="AlphaFoldDB" id="M6S2M9"/>
<proteinExistence type="predicted"/>
<dbReference type="Proteomes" id="UP000012092">
    <property type="component" value="Unassembled WGS sequence"/>
</dbReference>
<protein>
    <submittedName>
        <fullName evidence="1">Uncharacterized protein</fullName>
    </submittedName>
</protein>